<feature type="domain" description="Arginyl tRNA synthetase N-terminal" evidence="12">
    <location>
        <begin position="5"/>
        <end position="94"/>
    </location>
</feature>
<keyword evidence="3 9" id="KW-0436">Ligase</keyword>
<dbReference type="SUPFAM" id="SSF47323">
    <property type="entry name" value="Anticodon-binding domain of a subclass of class I aminoacyl-tRNA synthetases"/>
    <property type="match status" value="1"/>
</dbReference>
<evidence type="ECO:0000256" key="6">
    <source>
        <dbReference type="ARBA" id="ARBA00022917"/>
    </source>
</evidence>
<keyword evidence="14" id="KW-1185">Reference proteome</keyword>
<dbReference type="InterPro" id="IPR014729">
    <property type="entry name" value="Rossmann-like_a/b/a_fold"/>
</dbReference>
<feature type="domain" description="DALR anticodon binding" evidence="11">
    <location>
        <begin position="451"/>
        <end position="580"/>
    </location>
</feature>
<keyword evidence="6 9" id="KW-0648">Protein biosynthesis</keyword>
<keyword evidence="2 9" id="KW-0963">Cytoplasm</keyword>
<dbReference type="RefSeq" id="WP_406644293.1">
    <property type="nucleotide sequence ID" value="NZ_CP123584.1"/>
</dbReference>
<dbReference type="InterPro" id="IPR008909">
    <property type="entry name" value="DALR_anticod-bd"/>
</dbReference>
<sequence>MNLFTDIRTLVIASLDAMVADGALPDGLDFANVAVEPPRDAAHGDMATNAAMVLAKPAKQKPRDIAEKLAEKLAMDDRITSAEVAGPGFLNLRLAPGIWQDVIGSVLAAGTDFGRSDVGQGKKVNVEYVSANPTGPLHVGHTRGAVFGDALASLLDFAGFNVTREYYINDGGAQVDVLARSVYLRYLEAHGQEVAFEDGTYPGDYLIAVGEDLKTRVGDAYVGQPESVWLEKIRDYATEAMMDLIRADLASLGVVMDKFYSEKSLYGTGRIEAALDSLESKGLIYEGVLEPPKGKKPEDWEPREQTLFKSTEHGDDVDRPVKKSDGAWTYFAPDIAYHYDKVTRGYDLLIDIFGADHGGYVKRMKAAVSALSDGTVPLDIKLTQLVKLFKNGEPFKMSKRAGTFVTLRDVVDQVGPDVTRFVMLTRKNDAPLDFDFDKVLEQSKDNPVFYVQYANARVCSALRKATEVGLDVSDAATAAADLSLITDPAQLSVAKKLAEWPRLIEIAARTNEPHRVAFYLYELASDLHGLYHLGKDNADLRFIDEGNSAATQAKMALARAVSVVISAGLGILGVTPVEEMR</sequence>
<feature type="short sequence motif" description="'HIGH' region" evidence="9">
    <location>
        <begin position="131"/>
        <end position="141"/>
    </location>
</feature>
<reference evidence="13 14" key="1">
    <citation type="submission" date="2023-04" db="EMBL/GenBank/DDBJ databases">
        <title>Complete genome sequence of Alisedimentitalea scapharcae.</title>
        <authorList>
            <person name="Rong J.-C."/>
            <person name="Yi M.-L."/>
            <person name="Zhao Q."/>
        </authorList>
    </citation>
    <scope>NUCLEOTIDE SEQUENCE [LARGE SCALE GENOMIC DNA]</scope>
    <source>
        <strain evidence="13 14">KCTC 42119</strain>
    </source>
</reference>
<evidence type="ECO:0000256" key="10">
    <source>
        <dbReference type="RuleBase" id="RU363038"/>
    </source>
</evidence>
<dbReference type="PRINTS" id="PR01038">
    <property type="entry name" value="TRNASYNTHARG"/>
</dbReference>
<protein>
    <recommendedName>
        <fullName evidence="9">Arginine--tRNA ligase</fullName>
        <ecNumber evidence="9">6.1.1.19</ecNumber>
    </recommendedName>
    <alternativeName>
        <fullName evidence="9">Arginyl-tRNA synthetase</fullName>
        <shortName evidence="9">ArgRS</shortName>
    </alternativeName>
</protein>
<accession>A0ABZ2XLW5</accession>
<comment type="catalytic activity">
    <reaction evidence="8 9">
        <text>tRNA(Arg) + L-arginine + ATP = L-arginyl-tRNA(Arg) + AMP + diphosphate</text>
        <dbReference type="Rhea" id="RHEA:20301"/>
        <dbReference type="Rhea" id="RHEA-COMP:9658"/>
        <dbReference type="Rhea" id="RHEA-COMP:9673"/>
        <dbReference type="ChEBI" id="CHEBI:30616"/>
        <dbReference type="ChEBI" id="CHEBI:32682"/>
        <dbReference type="ChEBI" id="CHEBI:33019"/>
        <dbReference type="ChEBI" id="CHEBI:78442"/>
        <dbReference type="ChEBI" id="CHEBI:78513"/>
        <dbReference type="ChEBI" id="CHEBI:456215"/>
        <dbReference type="EC" id="6.1.1.19"/>
    </reaction>
</comment>
<dbReference type="Pfam" id="PF05746">
    <property type="entry name" value="DALR_1"/>
    <property type="match status" value="1"/>
</dbReference>
<dbReference type="InterPro" id="IPR009080">
    <property type="entry name" value="tRNAsynth_Ia_anticodon-bd"/>
</dbReference>
<evidence type="ECO:0000256" key="7">
    <source>
        <dbReference type="ARBA" id="ARBA00023146"/>
    </source>
</evidence>
<dbReference type="EMBL" id="CP123584">
    <property type="protein sequence ID" value="WZK87068.1"/>
    <property type="molecule type" value="Genomic_DNA"/>
</dbReference>
<comment type="similarity">
    <text evidence="1 9 10">Belongs to the class-I aminoacyl-tRNA synthetase family.</text>
</comment>
<dbReference type="InterPro" id="IPR036695">
    <property type="entry name" value="Arg-tRNA-synth_N_sf"/>
</dbReference>
<dbReference type="InterPro" id="IPR035684">
    <property type="entry name" value="ArgRS_core"/>
</dbReference>
<dbReference type="GO" id="GO:0004814">
    <property type="term" value="F:arginine-tRNA ligase activity"/>
    <property type="evidence" value="ECO:0007669"/>
    <property type="project" value="UniProtKB-EC"/>
</dbReference>
<evidence type="ECO:0000256" key="1">
    <source>
        <dbReference type="ARBA" id="ARBA00005594"/>
    </source>
</evidence>
<dbReference type="HAMAP" id="MF_00123">
    <property type="entry name" value="Arg_tRNA_synth"/>
    <property type="match status" value="1"/>
</dbReference>
<evidence type="ECO:0000256" key="8">
    <source>
        <dbReference type="ARBA" id="ARBA00049339"/>
    </source>
</evidence>
<dbReference type="Gene3D" id="3.40.50.620">
    <property type="entry name" value="HUPs"/>
    <property type="match status" value="1"/>
</dbReference>
<dbReference type="CDD" id="cd00671">
    <property type="entry name" value="ArgRS_core"/>
    <property type="match status" value="1"/>
</dbReference>
<dbReference type="Pfam" id="PF00750">
    <property type="entry name" value="tRNA-synt_1d"/>
    <property type="match status" value="1"/>
</dbReference>
<evidence type="ECO:0000256" key="9">
    <source>
        <dbReference type="HAMAP-Rule" id="MF_00123"/>
    </source>
</evidence>
<dbReference type="PANTHER" id="PTHR11956:SF5">
    <property type="entry name" value="ARGININE--TRNA LIGASE, CYTOPLASMIC"/>
    <property type="match status" value="1"/>
</dbReference>
<dbReference type="PROSITE" id="PS00178">
    <property type="entry name" value="AA_TRNA_LIGASE_I"/>
    <property type="match status" value="1"/>
</dbReference>
<evidence type="ECO:0000256" key="2">
    <source>
        <dbReference type="ARBA" id="ARBA00022490"/>
    </source>
</evidence>
<dbReference type="Pfam" id="PF03485">
    <property type="entry name" value="Arg_tRNA_synt_N"/>
    <property type="match status" value="1"/>
</dbReference>
<comment type="subunit">
    <text evidence="9">Monomer.</text>
</comment>
<evidence type="ECO:0000256" key="4">
    <source>
        <dbReference type="ARBA" id="ARBA00022741"/>
    </source>
</evidence>
<comment type="subcellular location">
    <subcellularLocation>
        <location evidence="9">Cytoplasm</location>
    </subcellularLocation>
</comment>
<dbReference type="InterPro" id="IPR005148">
    <property type="entry name" value="Arg-tRNA-synth_N"/>
</dbReference>
<evidence type="ECO:0000313" key="14">
    <source>
        <dbReference type="Proteomes" id="UP001623232"/>
    </source>
</evidence>
<dbReference type="SMART" id="SM01016">
    <property type="entry name" value="Arg_tRNA_synt_N"/>
    <property type="match status" value="1"/>
</dbReference>
<dbReference type="InterPro" id="IPR001278">
    <property type="entry name" value="Arg-tRNA-ligase"/>
</dbReference>
<evidence type="ECO:0000313" key="13">
    <source>
        <dbReference type="EMBL" id="WZK87068.1"/>
    </source>
</evidence>
<dbReference type="SUPFAM" id="SSF55190">
    <property type="entry name" value="Arginyl-tRNA synthetase (ArgRS), N-terminal 'additional' domain"/>
    <property type="match status" value="1"/>
</dbReference>
<evidence type="ECO:0000259" key="11">
    <source>
        <dbReference type="SMART" id="SM00836"/>
    </source>
</evidence>
<dbReference type="EC" id="6.1.1.19" evidence="9"/>
<dbReference type="SUPFAM" id="SSF52374">
    <property type="entry name" value="Nucleotidylyl transferase"/>
    <property type="match status" value="1"/>
</dbReference>
<name>A0ABZ2XLW5_9RHOB</name>
<keyword evidence="5 9" id="KW-0067">ATP-binding</keyword>
<keyword evidence="7 9" id="KW-0030">Aminoacyl-tRNA synthetase</keyword>
<dbReference type="Gene3D" id="1.10.730.10">
    <property type="entry name" value="Isoleucyl-tRNA Synthetase, Domain 1"/>
    <property type="match status" value="1"/>
</dbReference>
<dbReference type="NCBIfam" id="TIGR00456">
    <property type="entry name" value="argS"/>
    <property type="match status" value="1"/>
</dbReference>
<dbReference type="InterPro" id="IPR001412">
    <property type="entry name" value="aa-tRNA-synth_I_CS"/>
</dbReference>
<organism evidence="13 14">
    <name type="scientific">Aliisedimentitalea scapharcae</name>
    <dbReference type="NCBI Taxonomy" id="1524259"/>
    <lineage>
        <taxon>Bacteria</taxon>
        <taxon>Pseudomonadati</taxon>
        <taxon>Pseudomonadota</taxon>
        <taxon>Alphaproteobacteria</taxon>
        <taxon>Rhodobacterales</taxon>
        <taxon>Roseobacteraceae</taxon>
        <taxon>Aliisedimentitalea</taxon>
    </lineage>
</organism>
<gene>
    <name evidence="9 13" type="primary">argS</name>
    <name evidence="13" type="ORF">QEZ52_10500</name>
</gene>
<keyword evidence="4 9" id="KW-0547">Nucleotide-binding</keyword>
<dbReference type="Proteomes" id="UP001623232">
    <property type="component" value="Chromosome"/>
</dbReference>
<evidence type="ECO:0000256" key="3">
    <source>
        <dbReference type="ARBA" id="ARBA00022598"/>
    </source>
</evidence>
<dbReference type="Gene3D" id="3.30.1360.70">
    <property type="entry name" value="Arginyl tRNA synthetase N-terminal domain"/>
    <property type="match status" value="1"/>
</dbReference>
<evidence type="ECO:0000256" key="5">
    <source>
        <dbReference type="ARBA" id="ARBA00022840"/>
    </source>
</evidence>
<proteinExistence type="inferred from homology"/>
<dbReference type="SMART" id="SM00836">
    <property type="entry name" value="DALR_1"/>
    <property type="match status" value="1"/>
</dbReference>
<dbReference type="PANTHER" id="PTHR11956">
    <property type="entry name" value="ARGINYL-TRNA SYNTHETASE"/>
    <property type="match status" value="1"/>
</dbReference>
<evidence type="ECO:0000259" key="12">
    <source>
        <dbReference type="SMART" id="SM01016"/>
    </source>
</evidence>